<dbReference type="Proteomes" id="UP001165135">
    <property type="component" value="Unassembled WGS sequence"/>
</dbReference>
<dbReference type="EMBL" id="BSTJ01000004">
    <property type="protein sequence ID" value="GLY75827.1"/>
    <property type="molecule type" value="Genomic_DNA"/>
</dbReference>
<dbReference type="Pfam" id="PF13565">
    <property type="entry name" value="HTH_32"/>
    <property type="match status" value="1"/>
</dbReference>
<dbReference type="SMART" id="SM00895">
    <property type="entry name" value="FCD"/>
    <property type="match status" value="1"/>
</dbReference>
<comment type="caution">
    <text evidence="6">The sequence shown here is derived from an EMBL/GenBank/DDBJ whole genome shotgun (WGS) entry which is preliminary data.</text>
</comment>
<dbReference type="InterPro" id="IPR008920">
    <property type="entry name" value="TF_FadR/GntR_C"/>
</dbReference>
<evidence type="ECO:0000256" key="2">
    <source>
        <dbReference type="ARBA" id="ARBA00023125"/>
    </source>
</evidence>
<dbReference type="Gene3D" id="1.20.120.530">
    <property type="entry name" value="GntR ligand-binding domain-like"/>
    <property type="match status" value="1"/>
</dbReference>
<dbReference type="Pfam" id="PF00392">
    <property type="entry name" value="GntR"/>
    <property type="match status" value="1"/>
</dbReference>
<dbReference type="InterPro" id="IPR036390">
    <property type="entry name" value="WH_DNA-bd_sf"/>
</dbReference>
<reference evidence="6" key="1">
    <citation type="submission" date="2023-03" db="EMBL/GenBank/DDBJ databases">
        <title>Actinoallomurus iriomotensis NBRC 103681.</title>
        <authorList>
            <person name="Ichikawa N."/>
            <person name="Sato H."/>
            <person name="Tonouchi N."/>
        </authorList>
    </citation>
    <scope>NUCLEOTIDE SEQUENCE</scope>
    <source>
        <strain evidence="6">NBRC 103681</strain>
    </source>
</reference>
<dbReference type="Gene3D" id="1.10.10.10">
    <property type="entry name" value="Winged helix-like DNA-binding domain superfamily/Winged helix DNA-binding domain"/>
    <property type="match status" value="2"/>
</dbReference>
<gene>
    <name evidence="6" type="ORF">Airi01_040940</name>
</gene>
<dbReference type="Pfam" id="PF07729">
    <property type="entry name" value="FCD"/>
    <property type="match status" value="1"/>
</dbReference>
<feature type="domain" description="HTH gntR-type" evidence="5">
    <location>
        <begin position="161"/>
        <end position="228"/>
    </location>
</feature>
<evidence type="ECO:0000259" key="5">
    <source>
        <dbReference type="PROSITE" id="PS50949"/>
    </source>
</evidence>
<dbReference type="AlphaFoldDB" id="A0A9W6RKS6"/>
<accession>A0A9W6RKS6</accession>
<keyword evidence="1" id="KW-0805">Transcription regulation</keyword>
<dbReference type="GO" id="GO:0003700">
    <property type="term" value="F:DNA-binding transcription factor activity"/>
    <property type="evidence" value="ECO:0007669"/>
    <property type="project" value="InterPro"/>
</dbReference>
<evidence type="ECO:0000256" key="3">
    <source>
        <dbReference type="ARBA" id="ARBA00023163"/>
    </source>
</evidence>
<dbReference type="InterPro" id="IPR036388">
    <property type="entry name" value="WH-like_DNA-bd_sf"/>
</dbReference>
<dbReference type="SUPFAM" id="SSF46785">
    <property type="entry name" value="Winged helix' DNA-binding domain"/>
    <property type="match status" value="1"/>
</dbReference>
<keyword evidence="2" id="KW-0238">DNA-binding</keyword>
<proteinExistence type="predicted"/>
<dbReference type="PANTHER" id="PTHR43537">
    <property type="entry name" value="TRANSCRIPTIONAL REGULATOR, GNTR FAMILY"/>
    <property type="match status" value="1"/>
</dbReference>
<evidence type="ECO:0000313" key="7">
    <source>
        <dbReference type="Proteomes" id="UP001165135"/>
    </source>
</evidence>
<dbReference type="CDD" id="cd07377">
    <property type="entry name" value="WHTH_GntR"/>
    <property type="match status" value="1"/>
</dbReference>
<dbReference type="InterPro" id="IPR009057">
    <property type="entry name" value="Homeodomain-like_sf"/>
</dbReference>
<name>A0A9W6RKS6_9ACTN</name>
<organism evidence="6 7">
    <name type="scientific">Actinoallomurus iriomotensis</name>
    <dbReference type="NCBI Taxonomy" id="478107"/>
    <lineage>
        <taxon>Bacteria</taxon>
        <taxon>Bacillati</taxon>
        <taxon>Actinomycetota</taxon>
        <taxon>Actinomycetes</taxon>
        <taxon>Streptosporangiales</taxon>
        <taxon>Thermomonosporaceae</taxon>
        <taxon>Actinoallomurus</taxon>
    </lineage>
</organism>
<protein>
    <submittedName>
        <fullName evidence="6">GntR family transcriptional regulator</fullName>
    </submittedName>
</protein>
<feature type="region of interest" description="Disordered" evidence="4">
    <location>
        <begin position="136"/>
        <end position="156"/>
    </location>
</feature>
<dbReference type="GO" id="GO:0043565">
    <property type="term" value="F:sequence-specific DNA binding"/>
    <property type="evidence" value="ECO:0007669"/>
    <property type="project" value="InterPro"/>
</dbReference>
<evidence type="ECO:0000256" key="4">
    <source>
        <dbReference type="SAM" id="MobiDB-lite"/>
    </source>
</evidence>
<dbReference type="PRINTS" id="PR00033">
    <property type="entry name" value="HTHASNC"/>
</dbReference>
<dbReference type="RefSeq" id="WP_285623309.1">
    <property type="nucleotide sequence ID" value="NZ_BSTJ01000004.1"/>
</dbReference>
<dbReference type="PROSITE" id="PS50949">
    <property type="entry name" value="HTH_GNTR"/>
    <property type="match status" value="1"/>
</dbReference>
<dbReference type="SUPFAM" id="SSF46689">
    <property type="entry name" value="Homeodomain-like"/>
    <property type="match status" value="1"/>
</dbReference>
<sequence>MTTTSNPSFALSDADRSTLLAWAAQDDGALSLRSRIVLTLAEGLSNKDVATRLGVSPATVGKWRSRYTEHGLDGLADAPRPGRPRSVEREEAERLIAAALSEAERGGTVPSTHTLARSLGLSQSTVSRIYRDVQEAGPPAVPVGSPQPQAVPGTDDLLPRELLSDRVYEMLRRWIVEGRLTAGQRLSESEIARRLGTSQAPAREAIKRLVHEGLVRYLPHRGNYVTQVSEEQAREVRDVRLLLEEHAARSATMCIEPQALQRLTDDVERMRRAAGHGDIGGFRDADMAFHRDVCAASGNSFLLRVWRMIEPSLWGLHVLGNPLYAGDWVAMAENHATLVAALAGGDPDEAGRLFAKHVRGESTRT</sequence>
<dbReference type="PANTHER" id="PTHR43537:SF45">
    <property type="entry name" value="GNTR FAMILY REGULATORY PROTEIN"/>
    <property type="match status" value="1"/>
</dbReference>
<dbReference type="InterPro" id="IPR000485">
    <property type="entry name" value="AsnC-type_HTH_dom"/>
</dbReference>
<evidence type="ECO:0000313" key="6">
    <source>
        <dbReference type="EMBL" id="GLY75827.1"/>
    </source>
</evidence>
<keyword evidence="3" id="KW-0804">Transcription</keyword>
<evidence type="ECO:0000256" key="1">
    <source>
        <dbReference type="ARBA" id="ARBA00023015"/>
    </source>
</evidence>
<dbReference type="SMART" id="SM00345">
    <property type="entry name" value="HTH_GNTR"/>
    <property type="match status" value="1"/>
</dbReference>
<dbReference type="SUPFAM" id="SSF48008">
    <property type="entry name" value="GntR ligand-binding domain-like"/>
    <property type="match status" value="1"/>
</dbReference>
<dbReference type="InterPro" id="IPR000524">
    <property type="entry name" value="Tscrpt_reg_HTH_GntR"/>
</dbReference>
<dbReference type="InterPro" id="IPR011711">
    <property type="entry name" value="GntR_C"/>
</dbReference>